<protein>
    <recommendedName>
        <fullName evidence="3">SAP domain-containing protein</fullName>
    </recommendedName>
</protein>
<proteinExistence type="predicted"/>
<evidence type="ECO:0000313" key="1">
    <source>
        <dbReference type="EMBL" id="ACD96755.1"/>
    </source>
</evidence>
<dbReference type="HOGENOM" id="CLU_203783_0_0_7"/>
<dbReference type="eggNOG" id="ENOG5033C3D">
    <property type="taxonomic scope" value="Bacteria"/>
</dbReference>
<reference evidence="1 2" key="1">
    <citation type="submission" date="2008-05" db="EMBL/GenBank/DDBJ databases">
        <title>Complete sequence of chromosome of Geobacter lovleyi SZ.</title>
        <authorList>
            <consortium name="US DOE Joint Genome Institute"/>
            <person name="Lucas S."/>
            <person name="Copeland A."/>
            <person name="Lapidus A."/>
            <person name="Glavina del Rio T."/>
            <person name="Dalin E."/>
            <person name="Tice H."/>
            <person name="Bruce D."/>
            <person name="Goodwin L."/>
            <person name="Pitluck S."/>
            <person name="Chertkov O."/>
            <person name="Meincke L."/>
            <person name="Brettin T."/>
            <person name="Detter J.C."/>
            <person name="Han C."/>
            <person name="Tapia R."/>
            <person name="Kuske C.R."/>
            <person name="Schmutz J."/>
            <person name="Larimer F."/>
            <person name="Land M."/>
            <person name="Hauser L."/>
            <person name="Kyrpides N."/>
            <person name="Mikhailova N."/>
            <person name="Sung Y."/>
            <person name="Fletcher K.E."/>
            <person name="Ritalahti K.M."/>
            <person name="Loeffler F.E."/>
            <person name="Richardson P."/>
        </authorList>
    </citation>
    <scope>NUCLEOTIDE SEQUENCE [LARGE SCALE GENOMIC DNA]</scope>
    <source>
        <strain evidence="2">ATCC BAA-1151 / DSM 17278 / SZ</strain>
    </source>
</reference>
<name>B3E942_TRIL1</name>
<dbReference type="Proteomes" id="UP000002420">
    <property type="component" value="Chromosome"/>
</dbReference>
<sequence>MKLDDVKKIAAGLGIKAGKLRKADLIQQIQQTEGNDPCYATGKSAVCGQDQCLWREDCN</sequence>
<evidence type="ECO:0008006" key="3">
    <source>
        <dbReference type="Google" id="ProtNLM"/>
    </source>
</evidence>
<dbReference type="AlphaFoldDB" id="B3E942"/>
<gene>
    <name evidence="1" type="ordered locus">Glov_3049</name>
</gene>
<keyword evidence="2" id="KW-1185">Reference proteome</keyword>
<dbReference type="OrthoDB" id="1687780at2"/>
<dbReference type="KEGG" id="glo:Glov_3049"/>
<accession>B3E942</accession>
<organism evidence="1 2">
    <name type="scientific">Trichlorobacter lovleyi (strain ATCC BAA-1151 / DSM 17278 / SZ)</name>
    <name type="common">Geobacter lovleyi</name>
    <dbReference type="NCBI Taxonomy" id="398767"/>
    <lineage>
        <taxon>Bacteria</taxon>
        <taxon>Pseudomonadati</taxon>
        <taxon>Thermodesulfobacteriota</taxon>
        <taxon>Desulfuromonadia</taxon>
        <taxon>Geobacterales</taxon>
        <taxon>Geobacteraceae</taxon>
        <taxon>Trichlorobacter</taxon>
    </lineage>
</organism>
<dbReference type="EMBL" id="CP001089">
    <property type="protein sequence ID" value="ACD96755.1"/>
    <property type="molecule type" value="Genomic_DNA"/>
</dbReference>
<dbReference type="STRING" id="398767.Glov_3049"/>
<dbReference type="RefSeq" id="WP_012471080.1">
    <property type="nucleotide sequence ID" value="NC_010814.1"/>
</dbReference>
<evidence type="ECO:0000313" key="2">
    <source>
        <dbReference type="Proteomes" id="UP000002420"/>
    </source>
</evidence>